<feature type="active site" description="Tele-phosphohistidine intermediate" evidence="18">
    <location>
        <position position="191"/>
    </location>
</feature>
<dbReference type="SUPFAM" id="SSF52009">
    <property type="entry name" value="Phosphohistidine domain"/>
    <property type="match status" value="1"/>
</dbReference>
<comment type="function">
    <text evidence="3 17">General (non sugar-specific) component of the phosphoenolpyruvate-dependent sugar phosphotransferase system (sugar PTS). This major carbohydrate active-transport system catalyzes the phosphorylation of incoming sugar substrates concomitantly with their translocation across the cell membrane. Enzyme I transfers the phosphoryl group from phosphoenolpyruvate (PEP) to the phosphoryl carrier protein (HPr).</text>
</comment>
<evidence type="ECO:0000256" key="1">
    <source>
        <dbReference type="ARBA" id="ARBA00000683"/>
    </source>
</evidence>
<evidence type="ECO:0000256" key="9">
    <source>
        <dbReference type="ARBA" id="ARBA00022490"/>
    </source>
</evidence>
<evidence type="ECO:0000259" key="22">
    <source>
        <dbReference type="Pfam" id="PF02896"/>
    </source>
</evidence>
<evidence type="ECO:0000313" key="25">
    <source>
        <dbReference type="Proteomes" id="UP000515913"/>
    </source>
</evidence>
<dbReference type="NCBIfam" id="TIGR01417">
    <property type="entry name" value="PTS_I_fam"/>
    <property type="match status" value="1"/>
</dbReference>
<evidence type="ECO:0000256" key="17">
    <source>
        <dbReference type="PIRNR" id="PIRNR000732"/>
    </source>
</evidence>
<evidence type="ECO:0000256" key="16">
    <source>
        <dbReference type="ARBA" id="ARBA00033235"/>
    </source>
</evidence>
<evidence type="ECO:0000256" key="19">
    <source>
        <dbReference type="PIRSR" id="PIRSR000732-2"/>
    </source>
</evidence>
<dbReference type="SUPFAM" id="SSF47831">
    <property type="entry name" value="Enzyme I of the PEP:sugar phosphotransferase system HPr-binding (sub)domain"/>
    <property type="match status" value="1"/>
</dbReference>
<evidence type="ECO:0000256" key="7">
    <source>
        <dbReference type="ARBA" id="ARBA00016544"/>
    </source>
</evidence>
<dbReference type="InterPro" id="IPR008731">
    <property type="entry name" value="PTS_EIN"/>
</dbReference>
<evidence type="ECO:0000256" key="4">
    <source>
        <dbReference type="ARBA" id="ARBA00004496"/>
    </source>
</evidence>
<dbReference type="AlphaFoldDB" id="A0A7G9GUR2"/>
<evidence type="ECO:0000256" key="14">
    <source>
        <dbReference type="ARBA" id="ARBA00022777"/>
    </source>
</evidence>
<dbReference type="InterPro" id="IPR015813">
    <property type="entry name" value="Pyrv/PenolPyrv_kinase-like_dom"/>
</dbReference>
<organism evidence="24 25">
    <name type="scientific">Fusobacterium hominis</name>
    <dbReference type="NCBI Taxonomy" id="2764326"/>
    <lineage>
        <taxon>Bacteria</taxon>
        <taxon>Fusobacteriati</taxon>
        <taxon>Fusobacteriota</taxon>
        <taxon>Fusobacteriia</taxon>
        <taxon>Fusobacteriales</taxon>
        <taxon>Fusobacteriaceae</taxon>
        <taxon>Fusobacterium</taxon>
    </lineage>
</organism>
<evidence type="ECO:0000259" key="23">
    <source>
        <dbReference type="Pfam" id="PF05524"/>
    </source>
</evidence>
<dbReference type="KEGG" id="fho:H9Q81_06020"/>
<dbReference type="InterPro" id="IPR036618">
    <property type="entry name" value="PtsI_HPr-bd_sf"/>
</dbReference>
<evidence type="ECO:0000259" key="21">
    <source>
        <dbReference type="Pfam" id="PF00391"/>
    </source>
</evidence>
<dbReference type="PANTHER" id="PTHR46244">
    <property type="entry name" value="PHOSPHOENOLPYRUVATE-PROTEIN PHOSPHOTRANSFERASE"/>
    <property type="match status" value="1"/>
</dbReference>
<evidence type="ECO:0000313" key="24">
    <source>
        <dbReference type="EMBL" id="QNM14544.1"/>
    </source>
</evidence>
<name>A0A7G9GUR2_9FUSO</name>
<dbReference type="Pfam" id="PF05524">
    <property type="entry name" value="PEP-utilisers_N"/>
    <property type="match status" value="1"/>
</dbReference>
<dbReference type="InterPro" id="IPR008279">
    <property type="entry name" value="PEP-util_enz_mobile_dom"/>
</dbReference>
<evidence type="ECO:0000256" key="10">
    <source>
        <dbReference type="ARBA" id="ARBA00022597"/>
    </source>
</evidence>
<dbReference type="SUPFAM" id="SSF51621">
    <property type="entry name" value="Phosphoenolpyruvate/pyruvate domain"/>
    <property type="match status" value="1"/>
</dbReference>
<evidence type="ECO:0000256" key="5">
    <source>
        <dbReference type="ARBA" id="ARBA00007837"/>
    </source>
</evidence>
<feature type="domain" description="Phosphotransferase system enzyme I N-terminal" evidence="23">
    <location>
        <begin position="6"/>
        <end position="128"/>
    </location>
</feature>
<dbReference type="InterPro" id="IPR023151">
    <property type="entry name" value="PEP_util_CS"/>
</dbReference>
<dbReference type="Gene3D" id="1.10.274.10">
    <property type="entry name" value="PtsI, HPr-binding domain"/>
    <property type="match status" value="1"/>
</dbReference>
<evidence type="ECO:0000256" key="13">
    <source>
        <dbReference type="ARBA" id="ARBA00022723"/>
    </source>
</evidence>
<dbReference type="EMBL" id="CP060637">
    <property type="protein sequence ID" value="QNM14544.1"/>
    <property type="molecule type" value="Genomic_DNA"/>
</dbReference>
<comment type="subcellular location">
    <subcellularLocation>
        <location evidence="4 17">Cytoplasm</location>
    </subcellularLocation>
</comment>
<dbReference type="GO" id="GO:0016301">
    <property type="term" value="F:kinase activity"/>
    <property type="evidence" value="ECO:0007669"/>
    <property type="project" value="UniProtKB-KW"/>
</dbReference>
<dbReference type="RefSeq" id="WP_101474101.1">
    <property type="nucleotide sequence ID" value="NZ_CP060637.1"/>
</dbReference>
<evidence type="ECO:0000256" key="2">
    <source>
        <dbReference type="ARBA" id="ARBA00001946"/>
    </source>
</evidence>
<evidence type="ECO:0000256" key="3">
    <source>
        <dbReference type="ARBA" id="ARBA00002728"/>
    </source>
</evidence>
<keyword evidence="12 17" id="KW-0598">Phosphotransferase system</keyword>
<feature type="binding site" evidence="20">
    <location>
        <position position="461"/>
    </location>
    <ligand>
        <name>Mg(2+)</name>
        <dbReference type="ChEBI" id="CHEBI:18420"/>
    </ligand>
</feature>
<dbReference type="InterPro" id="IPR036637">
    <property type="entry name" value="Phosphohistidine_dom_sf"/>
</dbReference>
<dbReference type="Gene3D" id="3.50.30.10">
    <property type="entry name" value="Phosphohistidine domain"/>
    <property type="match status" value="1"/>
</dbReference>
<feature type="domain" description="PEP-utilising enzyme mobile" evidence="21">
    <location>
        <begin position="154"/>
        <end position="223"/>
    </location>
</feature>
<dbReference type="EC" id="2.7.3.9" evidence="6 17"/>
<dbReference type="InterPro" id="IPR000121">
    <property type="entry name" value="PEP_util_C"/>
</dbReference>
<keyword evidence="15 17" id="KW-0460">Magnesium</keyword>
<dbReference type="InterPro" id="IPR006318">
    <property type="entry name" value="PTS_EI-like"/>
</dbReference>
<dbReference type="Pfam" id="PF02896">
    <property type="entry name" value="PEP-utilizers_C"/>
    <property type="match status" value="1"/>
</dbReference>
<evidence type="ECO:0000256" key="6">
    <source>
        <dbReference type="ARBA" id="ARBA00012232"/>
    </source>
</evidence>
<dbReference type="PIRSF" id="PIRSF000732">
    <property type="entry name" value="PTS_enzyme_I"/>
    <property type="match status" value="1"/>
</dbReference>
<dbReference type="PRINTS" id="PR01736">
    <property type="entry name" value="PHPHTRNFRASE"/>
</dbReference>
<dbReference type="GO" id="GO:0046872">
    <property type="term" value="F:metal ion binding"/>
    <property type="evidence" value="ECO:0007669"/>
    <property type="project" value="UniProtKB-KW"/>
</dbReference>
<keyword evidence="9 17" id="KW-0963">Cytoplasm</keyword>
<evidence type="ECO:0000256" key="20">
    <source>
        <dbReference type="PIRSR" id="PIRSR000732-3"/>
    </source>
</evidence>
<dbReference type="GO" id="GO:0005737">
    <property type="term" value="C:cytoplasm"/>
    <property type="evidence" value="ECO:0007669"/>
    <property type="project" value="UniProtKB-SubCell"/>
</dbReference>
<dbReference type="PROSITE" id="PS00742">
    <property type="entry name" value="PEP_ENZYMES_2"/>
    <property type="match status" value="1"/>
</dbReference>
<comment type="catalytic activity">
    <reaction evidence="1 17">
        <text>L-histidyl-[protein] + phosphoenolpyruvate = N(pros)-phospho-L-histidyl-[protein] + pyruvate</text>
        <dbReference type="Rhea" id="RHEA:23880"/>
        <dbReference type="Rhea" id="RHEA-COMP:9745"/>
        <dbReference type="Rhea" id="RHEA-COMP:9746"/>
        <dbReference type="ChEBI" id="CHEBI:15361"/>
        <dbReference type="ChEBI" id="CHEBI:29979"/>
        <dbReference type="ChEBI" id="CHEBI:58702"/>
        <dbReference type="ChEBI" id="CHEBI:64837"/>
        <dbReference type="EC" id="2.7.3.9"/>
    </reaction>
</comment>
<reference evidence="24 25" key="1">
    <citation type="submission" date="2020-08" db="EMBL/GenBank/DDBJ databases">
        <authorList>
            <person name="Liu C."/>
            <person name="Sun Q."/>
        </authorList>
    </citation>
    <scope>NUCLEOTIDE SEQUENCE [LARGE SCALE GENOMIC DNA]</scope>
    <source>
        <strain evidence="24 25">NSJ-57</strain>
    </source>
</reference>
<dbReference type="InterPro" id="IPR040442">
    <property type="entry name" value="Pyrv_kinase-like_dom_sf"/>
</dbReference>
<dbReference type="InterPro" id="IPR024692">
    <property type="entry name" value="PTS_EI"/>
</dbReference>
<sequence>MEHLFGKSAYEGVVIGSVYVENNTTEKDDADDIPVYDIQSEKEKLDMALESAISSLEGLKTGLTGEIEKKDLDIIDAHLLLLKDPVYIKDIEVYIEKNLKRADKAVKDVTEKYLGLFKKIDSPIYRQRELDIKDVSNRLLDILRSDEENHKILDGKILVTREIYPTELLKIYKEKIALKGIVMEYGGETSHVAILAKALKIPTLMGVDNIFAHQWNGDIILDTTEDNSCVILNPDENEIEKYTKKQEKMARRIRKINECANLPAITKDGVEINLYLNIGDSERHSDDDVDKSTVEGVGLLRTELIYMKSSEFPSEEKQLYIYREILKDFSRDQSIVIRTLDIGADKQLSYFKMHSETNPFLGLRGIRFSFENEDIFKIQLRAILRLSNEKNIKIMYPMITNLDEVDRANSILDEVKDELRRENIPFNENIEVGIMVEVPSVVLMAEEFAQKIDFFSIGSNDLTQYILAADRLSETVGDMYDSFNPAVLRGIKIIKDAADKYGKKVSVCGEMAGDPRAVVALLSIGIKDLSMVETSIPMIKALIRNLNYQELVLLKNELLKCGNPEKVKNLLKEKIMYLD</sequence>
<feature type="binding site" evidence="19">
    <location>
        <position position="471"/>
    </location>
    <ligand>
        <name>phosphoenolpyruvate</name>
        <dbReference type="ChEBI" id="CHEBI:58702"/>
    </ligand>
</feature>
<keyword evidence="14 17" id="KW-0418">Kinase</keyword>
<feature type="domain" description="PEP-utilising enzyme C-terminal" evidence="22">
    <location>
        <begin position="258"/>
        <end position="547"/>
    </location>
</feature>
<dbReference type="InterPro" id="IPR050499">
    <property type="entry name" value="PEP-utilizing_PTS_enzyme"/>
</dbReference>
<accession>A0A7G9GUR2</accession>
<feature type="binding site" evidence="20">
    <location>
        <position position="437"/>
    </location>
    <ligand>
        <name>Mg(2+)</name>
        <dbReference type="ChEBI" id="CHEBI:18420"/>
    </ligand>
</feature>
<evidence type="ECO:0000256" key="11">
    <source>
        <dbReference type="ARBA" id="ARBA00022679"/>
    </source>
</evidence>
<dbReference type="GO" id="GO:0008965">
    <property type="term" value="F:phosphoenolpyruvate-protein phosphotransferase activity"/>
    <property type="evidence" value="ECO:0007669"/>
    <property type="project" value="UniProtKB-EC"/>
</dbReference>
<comment type="similarity">
    <text evidence="5 17">Belongs to the PEP-utilizing enzyme family.</text>
</comment>
<keyword evidence="25" id="KW-1185">Reference proteome</keyword>
<evidence type="ECO:0000256" key="12">
    <source>
        <dbReference type="ARBA" id="ARBA00022683"/>
    </source>
</evidence>
<dbReference type="Gene3D" id="3.20.20.60">
    <property type="entry name" value="Phosphoenolpyruvate-binding domains"/>
    <property type="match status" value="1"/>
</dbReference>
<feature type="active site" description="Proton donor" evidence="18">
    <location>
        <position position="508"/>
    </location>
</feature>
<keyword evidence="8 17" id="KW-0813">Transport</keyword>
<keyword evidence="11 17" id="KW-0808">Transferase</keyword>
<keyword evidence="13 17" id="KW-0479">Metal-binding</keyword>
<proteinExistence type="inferred from homology"/>
<keyword evidence="10 17" id="KW-0762">Sugar transport</keyword>
<evidence type="ECO:0000256" key="18">
    <source>
        <dbReference type="PIRSR" id="PIRSR000732-1"/>
    </source>
</evidence>
<dbReference type="GO" id="GO:0009401">
    <property type="term" value="P:phosphoenolpyruvate-dependent sugar phosphotransferase system"/>
    <property type="evidence" value="ECO:0007669"/>
    <property type="project" value="UniProtKB-KW"/>
</dbReference>
<keyword evidence="24" id="KW-0670">Pyruvate</keyword>
<dbReference type="PANTHER" id="PTHR46244:SF3">
    <property type="entry name" value="PHOSPHOENOLPYRUVATE-PROTEIN PHOSPHOTRANSFERASE"/>
    <property type="match status" value="1"/>
</dbReference>
<evidence type="ECO:0000256" key="8">
    <source>
        <dbReference type="ARBA" id="ARBA00022448"/>
    </source>
</evidence>
<comment type="cofactor">
    <cofactor evidence="2 17 20">
        <name>Mg(2+)</name>
        <dbReference type="ChEBI" id="CHEBI:18420"/>
    </cofactor>
</comment>
<evidence type="ECO:0000256" key="15">
    <source>
        <dbReference type="ARBA" id="ARBA00022842"/>
    </source>
</evidence>
<gene>
    <name evidence="24" type="primary">ptsP</name>
    <name evidence="24" type="ORF">H9Q81_06020</name>
</gene>
<feature type="binding site" evidence="19">
    <location>
        <position position="301"/>
    </location>
    <ligand>
        <name>phosphoenolpyruvate</name>
        <dbReference type="ChEBI" id="CHEBI:58702"/>
    </ligand>
</feature>
<feature type="binding site" evidence="19">
    <location>
        <position position="338"/>
    </location>
    <ligand>
        <name>phosphoenolpyruvate</name>
        <dbReference type="ChEBI" id="CHEBI:58702"/>
    </ligand>
</feature>
<dbReference type="Pfam" id="PF00391">
    <property type="entry name" value="PEP-utilizers"/>
    <property type="match status" value="1"/>
</dbReference>
<protein>
    <recommendedName>
        <fullName evidence="7 17">Phosphoenolpyruvate-protein phosphotransferase</fullName>
        <ecNumber evidence="6 17">2.7.3.9</ecNumber>
    </recommendedName>
    <alternativeName>
        <fullName evidence="16 17">Phosphotransferase system, enzyme I</fullName>
    </alternativeName>
</protein>
<dbReference type="Proteomes" id="UP000515913">
    <property type="component" value="Chromosome"/>
</dbReference>
<feature type="binding site" evidence="19">
    <location>
        <begin position="460"/>
        <end position="461"/>
    </location>
    <ligand>
        <name>phosphoenolpyruvate</name>
        <dbReference type="ChEBI" id="CHEBI:58702"/>
    </ligand>
</feature>